<keyword evidence="7" id="KW-1185">Reference proteome</keyword>
<dbReference type="InterPro" id="IPR001845">
    <property type="entry name" value="HTH_ArsR_DNA-bd_dom"/>
</dbReference>
<dbReference type="OrthoDB" id="3808065at2"/>
<evidence type="ECO:0000259" key="5">
    <source>
        <dbReference type="SMART" id="SM00418"/>
    </source>
</evidence>
<dbReference type="InterPro" id="IPR051011">
    <property type="entry name" value="Metal_resp_trans_reg"/>
</dbReference>
<dbReference type="InterPro" id="IPR036390">
    <property type="entry name" value="WH_DNA-bd_sf"/>
</dbReference>
<sequence>MSSLVPVKGNFPDFLTPVTAGPDFEAGLESILSAGQTRLSNDLSAAFARQSAPPWIRKLSNGDRAALNKLCDTLRDYFNTAIRPHWPKVHHQVTEDHALRTRHLTTGGAEKLFNSLPAPIKWRWPVLETNYPENRTLHLDGRGLTLIPSYFCFGNPITFIDPGLPPVLVYPAHKATNGVRPGGGRENASKRLAALLGHTRAQVLLALQTPSSTSGLARQIDASLASASQHTTILREAGLITSTRLGKAVLHSLTPLGRELVGTNDQPGAVAPGDHRGVSRPGPRRLPYLADSAG</sequence>
<evidence type="ECO:0000313" key="7">
    <source>
        <dbReference type="Proteomes" id="UP000294947"/>
    </source>
</evidence>
<dbReference type="PANTHER" id="PTHR43132:SF8">
    <property type="entry name" value="HTH-TYPE TRANSCRIPTIONAL REGULATOR KMTR"/>
    <property type="match status" value="1"/>
</dbReference>
<evidence type="ECO:0000256" key="1">
    <source>
        <dbReference type="ARBA" id="ARBA00023015"/>
    </source>
</evidence>
<reference evidence="6 7" key="1">
    <citation type="submission" date="2019-03" db="EMBL/GenBank/DDBJ databases">
        <title>Draft genome sequences of novel Actinobacteria.</title>
        <authorList>
            <person name="Sahin N."/>
            <person name="Ay H."/>
            <person name="Saygin H."/>
        </authorList>
    </citation>
    <scope>NUCLEOTIDE SEQUENCE [LARGE SCALE GENOMIC DNA]</scope>
    <source>
        <strain evidence="6 7">7K502</strain>
    </source>
</reference>
<comment type="caution">
    <text evidence="6">The sequence shown here is derived from an EMBL/GenBank/DDBJ whole genome shotgun (WGS) entry which is preliminary data.</text>
</comment>
<dbReference type="GO" id="GO:0003700">
    <property type="term" value="F:DNA-binding transcription factor activity"/>
    <property type="evidence" value="ECO:0007669"/>
    <property type="project" value="InterPro"/>
</dbReference>
<gene>
    <name evidence="6" type="ORF">E1288_15640</name>
</gene>
<keyword evidence="1" id="KW-0805">Transcription regulation</keyword>
<feature type="domain" description="HTH arsR-type" evidence="5">
    <location>
        <begin position="190"/>
        <end position="266"/>
    </location>
</feature>
<dbReference type="PANTHER" id="PTHR43132">
    <property type="entry name" value="ARSENICAL RESISTANCE OPERON REPRESSOR ARSR-RELATED"/>
    <property type="match status" value="1"/>
</dbReference>
<dbReference type="Gene3D" id="1.10.10.10">
    <property type="entry name" value="Winged helix-like DNA-binding domain superfamily/Winged helix DNA-binding domain"/>
    <property type="match status" value="1"/>
</dbReference>
<keyword evidence="2" id="KW-0238">DNA-binding</keyword>
<dbReference type="Proteomes" id="UP000294947">
    <property type="component" value="Unassembled WGS sequence"/>
</dbReference>
<dbReference type="CDD" id="cd00090">
    <property type="entry name" value="HTH_ARSR"/>
    <property type="match status" value="1"/>
</dbReference>
<dbReference type="EMBL" id="SMKW01000018">
    <property type="protein sequence ID" value="TDD50919.1"/>
    <property type="molecule type" value="Genomic_DNA"/>
</dbReference>
<proteinExistence type="predicted"/>
<feature type="region of interest" description="Disordered" evidence="4">
    <location>
        <begin position="260"/>
        <end position="294"/>
    </location>
</feature>
<dbReference type="GO" id="GO:0003677">
    <property type="term" value="F:DNA binding"/>
    <property type="evidence" value="ECO:0007669"/>
    <property type="project" value="UniProtKB-KW"/>
</dbReference>
<dbReference type="PRINTS" id="PR00778">
    <property type="entry name" value="HTHARSR"/>
</dbReference>
<dbReference type="InterPro" id="IPR011991">
    <property type="entry name" value="ArsR-like_HTH"/>
</dbReference>
<protein>
    <submittedName>
        <fullName evidence="6">ArsR family transcriptional regulator</fullName>
    </submittedName>
</protein>
<dbReference type="SUPFAM" id="SSF46785">
    <property type="entry name" value="Winged helix' DNA-binding domain"/>
    <property type="match status" value="1"/>
</dbReference>
<organism evidence="6 7">
    <name type="scientific">Saccharopolyspora elongata</name>
    <dbReference type="NCBI Taxonomy" id="2530387"/>
    <lineage>
        <taxon>Bacteria</taxon>
        <taxon>Bacillati</taxon>
        <taxon>Actinomycetota</taxon>
        <taxon>Actinomycetes</taxon>
        <taxon>Pseudonocardiales</taxon>
        <taxon>Pseudonocardiaceae</taxon>
        <taxon>Saccharopolyspora</taxon>
    </lineage>
</organism>
<keyword evidence="3" id="KW-0804">Transcription</keyword>
<name>A0A4R4Z239_9PSEU</name>
<dbReference type="RefSeq" id="WP_132485677.1">
    <property type="nucleotide sequence ID" value="NZ_SMKW01000018.1"/>
</dbReference>
<dbReference type="InterPro" id="IPR036388">
    <property type="entry name" value="WH-like_DNA-bd_sf"/>
</dbReference>
<evidence type="ECO:0000313" key="6">
    <source>
        <dbReference type="EMBL" id="TDD50919.1"/>
    </source>
</evidence>
<evidence type="ECO:0000256" key="3">
    <source>
        <dbReference type="ARBA" id="ARBA00023163"/>
    </source>
</evidence>
<accession>A0A4R4Z239</accession>
<dbReference type="SMART" id="SM00418">
    <property type="entry name" value="HTH_ARSR"/>
    <property type="match status" value="1"/>
</dbReference>
<dbReference type="AlphaFoldDB" id="A0A4R4Z239"/>
<evidence type="ECO:0000256" key="2">
    <source>
        <dbReference type="ARBA" id="ARBA00023125"/>
    </source>
</evidence>
<evidence type="ECO:0000256" key="4">
    <source>
        <dbReference type="SAM" id="MobiDB-lite"/>
    </source>
</evidence>